<evidence type="ECO:0000256" key="3">
    <source>
        <dbReference type="ARBA" id="ARBA00022801"/>
    </source>
</evidence>
<dbReference type="EMBL" id="CP049887">
    <property type="protein sequence ID" value="QIL49178.1"/>
    <property type="molecule type" value="Genomic_DNA"/>
</dbReference>
<dbReference type="GO" id="GO:0016740">
    <property type="term" value="F:transferase activity"/>
    <property type="evidence" value="ECO:0007669"/>
    <property type="project" value="UniProtKB-KW"/>
</dbReference>
<keyword evidence="6" id="KW-1185">Reference proteome</keyword>
<gene>
    <name evidence="5" type="ORF">G7082_12105</name>
</gene>
<comment type="similarity">
    <text evidence="1">Belongs to the peptidase S51 family.</text>
</comment>
<dbReference type="InterPro" id="IPR005320">
    <property type="entry name" value="Peptidase_S51"/>
</dbReference>
<dbReference type="AlphaFoldDB" id="A0A6G8AVT3"/>
<dbReference type="GO" id="GO:0008236">
    <property type="term" value="F:serine-type peptidase activity"/>
    <property type="evidence" value="ECO:0007669"/>
    <property type="project" value="UniProtKB-KW"/>
</dbReference>
<dbReference type="KEGG" id="vhy:G7082_12105"/>
<dbReference type="PANTHER" id="PTHR20842">
    <property type="entry name" value="PROTEASE S51 ALPHA-ASPARTYL DIPEPTIDASE"/>
    <property type="match status" value="1"/>
</dbReference>
<evidence type="ECO:0000313" key="6">
    <source>
        <dbReference type="Proteomes" id="UP000501747"/>
    </source>
</evidence>
<dbReference type="SUPFAM" id="SSF52317">
    <property type="entry name" value="Class I glutamine amidotransferase-like"/>
    <property type="match status" value="1"/>
</dbReference>
<name>A0A6G8AVT3_9ENTE</name>
<dbReference type="Proteomes" id="UP000501747">
    <property type="component" value="Chromosome"/>
</dbReference>
<dbReference type="Gene3D" id="3.40.50.880">
    <property type="match status" value="1"/>
</dbReference>
<dbReference type="Pfam" id="PF03575">
    <property type="entry name" value="Peptidase_S51"/>
    <property type="match status" value="1"/>
</dbReference>
<evidence type="ECO:0000313" key="5">
    <source>
        <dbReference type="EMBL" id="QIL49178.1"/>
    </source>
</evidence>
<dbReference type="CDD" id="cd03146">
    <property type="entry name" value="GAT1_Peptidase_E"/>
    <property type="match status" value="1"/>
</dbReference>
<accession>A0A6G8AVT3</accession>
<evidence type="ECO:0000256" key="2">
    <source>
        <dbReference type="ARBA" id="ARBA00022670"/>
    </source>
</evidence>
<keyword evidence="3" id="KW-0378">Hydrolase</keyword>
<evidence type="ECO:0000256" key="1">
    <source>
        <dbReference type="ARBA" id="ARBA00006534"/>
    </source>
</evidence>
<dbReference type="PANTHER" id="PTHR20842:SF0">
    <property type="entry name" value="ALPHA-ASPARTYL DIPEPTIDASE"/>
    <property type="match status" value="1"/>
</dbReference>
<sequence>MRNLDRQLVLISGGGFSTETEAYIDSFALNLCPKKEKKTLVFIPTASHDAINYIEKFHHTFREHDTYHLTKDELKNVELLETADLIYIGGGNTHYMLDTWRETGFDQRLIKMYEKGKVIVGISAGAVCWFTDVFENNQSFKGLGILKGSLCPHYESNEKESILYNEWESQSSDIIHYKLSNNENLHIINERIISKITVL</sequence>
<keyword evidence="5" id="KW-0315">Glutamine amidotransferase</keyword>
<keyword evidence="4" id="KW-0720">Serine protease</keyword>
<keyword evidence="5" id="KW-0808">Transferase</keyword>
<organism evidence="5 6">
    <name type="scientific">Vagococcus hydrophili</name>
    <dbReference type="NCBI Taxonomy" id="2714947"/>
    <lineage>
        <taxon>Bacteria</taxon>
        <taxon>Bacillati</taxon>
        <taxon>Bacillota</taxon>
        <taxon>Bacilli</taxon>
        <taxon>Lactobacillales</taxon>
        <taxon>Enterococcaceae</taxon>
        <taxon>Vagococcus</taxon>
    </lineage>
</organism>
<protein>
    <submittedName>
        <fullName evidence="5">Type 1 glutamine amidotransferase-like domain-containing protein</fullName>
    </submittedName>
</protein>
<dbReference type="InterPro" id="IPR029062">
    <property type="entry name" value="Class_I_gatase-like"/>
</dbReference>
<keyword evidence="2" id="KW-0645">Protease</keyword>
<reference evidence="5 6" key="1">
    <citation type="submission" date="2020-03" db="EMBL/GenBank/DDBJ databases">
        <title>Vagococcus sp. nov., isolated from beetles.</title>
        <authorList>
            <person name="Hyun D.-W."/>
            <person name="Bae J.-W."/>
        </authorList>
    </citation>
    <scope>NUCLEOTIDE SEQUENCE [LARGE SCALE GENOMIC DNA]</scope>
    <source>
        <strain evidence="5 6">HDW17B</strain>
    </source>
</reference>
<dbReference type="GO" id="GO:0006508">
    <property type="term" value="P:proteolysis"/>
    <property type="evidence" value="ECO:0007669"/>
    <property type="project" value="UniProtKB-KW"/>
</dbReference>
<dbReference type="RefSeq" id="WP_166035305.1">
    <property type="nucleotide sequence ID" value="NZ_CP049887.1"/>
</dbReference>
<proteinExistence type="inferred from homology"/>
<evidence type="ECO:0000256" key="4">
    <source>
        <dbReference type="ARBA" id="ARBA00022825"/>
    </source>
</evidence>